<name>A0A510HIG1_9ACTN</name>
<reference evidence="2" key="1">
    <citation type="journal article" date="2019" name="Microbiol. Resour. Announc.">
        <title>Complete Genome Sequence of Rubrobacter xylanophilus Strain AA3-22, Isolated from Arima Onsen in Japan.</title>
        <authorList>
            <person name="Tomariguchi N."/>
            <person name="Miyazaki K."/>
        </authorList>
    </citation>
    <scope>NUCLEOTIDE SEQUENCE [LARGE SCALE GENOMIC DNA]</scope>
    <source>
        <strain evidence="2">AA3-22</strain>
    </source>
</reference>
<evidence type="ECO:0000313" key="3">
    <source>
        <dbReference type="Proteomes" id="UP000318065"/>
    </source>
</evidence>
<dbReference type="Proteomes" id="UP000318065">
    <property type="component" value="Chromosome"/>
</dbReference>
<proteinExistence type="predicted"/>
<dbReference type="RefSeq" id="WP_143526588.1">
    <property type="nucleotide sequence ID" value="NZ_AP019791.1"/>
</dbReference>
<dbReference type="OrthoDB" id="9553557at2"/>
<dbReference type="EMBL" id="AP019791">
    <property type="protein sequence ID" value="BBL78443.1"/>
    <property type="molecule type" value="Genomic_DNA"/>
</dbReference>
<keyword evidence="3" id="KW-1185">Reference proteome</keyword>
<keyword evidence="1" id="KW-0175">Coiled coil</keyword>
<gene>
    <name evidence="2" type="ORF">RxyAA322_02970</name>
</gene>
<organism evidence="2 3">
    <name type="scientific">Rubrobacter xylanophilus</name>
    <dbReference type="NCBI Taxonomy" id="49319"/>
    <lineage>
        <taxon>Bacteria</taxon>
        <taxon>Bacillati</taxon>
        <taxon>Actinomycetota</taxon>
        <taxon>Rubrobacteria</taxon>
        <taxon>Rubrobacterales</taxon>
        <taxon>Rubrobacteraceae</taxon>
        <taxon>Rubrobacter</taxon>
    </lineage>
</organism>
<evidence type="ECO:0000256" key="1">
    <source>
        <dbReference type="SAM" id="Coils"/>
    </source>
</evidence>
<feature type="coiled-coil region" evidence="1">
    <location>
        <begin position="5"/>
        <end position="59"/>
    </location>
</feature>
<accession>A0A510HIG1</accession>
<protein>
    <submittedName>
        <fullName evidence="2">Uncharacterized protein</fullName>
    </submittedName>
</protein>
<sequence>MAQPAGDLEARLERARRDLEQAVMDTLGARKGLLDPARKQELYEKIWRLRVQVVELERDLTGQQLTDVRHAAERAATRMDHEEYLEASRKLAGLRIRYLNATDLLEKLRAEGPASSGRLFGS</sequence>
<dbReference type="AlphaFoldDB" id="A0A510HIG1"/>
<evidence type="ECO:0000313" key="2">
    <source>
        <dbReference type="EMBL" id="BBL78443.1"/>
    </source>
</evidence>